<dbReference type="RefSeq" id="WP_188320793.1">
    <property type="nucleotide sequence ID" value="NZ_CP060203.1"/>
</dbReference>
<proteinExistence type="predicted"/>
<accession>A0A7H1DV17</accession>
<protein>
    <submittedName>
        <fullName evidence="1">Uncharacterized protein</fullName>
    </submittedName>
</protein>
<dbReference type="EMBL" id="CP060203">
    <property type="protein sequence ID" value="QNS40825.1"/>
    <property type="molecule type" value="Genomic_DNA"/>
</dbReference>
<reference evidence="1 2" key="1">
    <citation type="submission" date="2020-07" db="EMBL/GenBank/DDBJ databases">
        <title>Complete genome and description of Chryseobacterium manosquense strain Marseille-Q2069 sp. nov.</title>
        <authorList>
            <person name="Boxberger M."/>
        </authorList>
    </citation>
    <scope>NUCLEOTIDE SEQUENCE [LARGE SCALE GENOMIC DNA]</scope>
    <source>
        <strain evidence="1 2">Marseille-Q2069</strain>
    </source>
</reference>
<dbReference type="Proteomes" id="UP000516438">
    <property type="component" value="Chromosome"/>
</dbReference>
<evidence type="ECO:0000313" key="1">
    <source>
        <dbReference type="EMBL" id="QNS40825.1"/>
    </source>
</evidence>
<evidence type="ECO:0000313" key="2">
    <source>
        <dbReference type="Proteomes" id="UP000516438"/>
    </source>
</evidence>
<sequence>MNLEARKISLIQEFLRIDNEIIISALENFLHKNKSDFFEQNLNPLSLDVLNPEIDQALEEE</sequence>
<dbReference type="KEGG" id="cmaq:H0S70_10725"/>
<name>A0A7H1DV17_9FLAO</name>
<dbReference type="AlphaFoldDB" id="A0A7H1DV17"/>
<organism evidence="1 2">
    <name type="scientific">Chryseobacterium manosquense</name>
    <dbReference type="NCBI Taxonomy" id="2754694"/>
    <lineage>
        <taxon>Bacteria</taxon>
        <taxon>Pseudomonadati</taxon>
        <taxon>Bacteroidota</taxon>
        <taxon>Flavobacteriia</taxon>
        <taxon>Flavobacteriales</taxon>
        <taxon>Weeksellaceae</taxon>
        <taxon>Chryseobacterium group</taxon>
        <taxon>Chryseobacterium</taxon>
    </lineage>
</organism>
<keyword evidence="2" id="KW-1185">Reference proteome</keyword>
<gene>
    <name evidence="1" type="ORF">H0S70_10725</name>
</gene>